<reference evidence="1 2" key="1">
    <citation type="journal article" date="2016" name="Mol. Biol. Evol.">
        <title>Comparative Genomics of Early-Diverging Mushroom-Forming Fungi Provides Insights into the Origins of Lignocellulose Decay Capabilities.</title>
        <authorList>
            <person name="Nagy L.G."/>
            <person name="Riley R."/>
            <person name="Tritt A."/>
            <person name="Adam C."/>
            <person name="Daum C."/>
            <person name="Floudas D."/>
            <person name="Sun H."/>
            <person name="Yadav J.S."/>
            <person name="Pangilinan J."/>
            <person name="Larsson K.H."/>
            <person name="Matsuura K."/>
            <person name="Barry K."/>
            <person name="Labutti K."/>
            <person name="Kuo R."/>
            <person name="Ohm R.A."/>
            <person name="Bhattacharya S.S."/>
            <person name="Shirouzu T."/>
            <person name="Yoshinaga Y."/>
            <person name="Martin F.M."/>
            <person name="Grigoriev I.V."/>
            <person name="Hibbett D.S."/>
        </authorList>
    </citation>
    <scope>NUCLEOTIDE SEQUENCE [LARGE SCALE GENOMIC DNA]</scope>
    <source>
        <strain evidence="1 2">HHB14362 ss-1</strain>
    </source>
</reference>
<name>A0A165MWR1_9AGAM</name>
<dbReference type="InParanoid" id="A0A165MWR1"/>
<proteinExistence type="predicted"/>
<evidence type="ECO:0000313" key="2">
    <source>
        <dbReference type="Proteomes" id="UP000076761"/>
    </source>
</evidence>
<organism evidence="1 2">
    <name type="scientific">Neolentinus lepideus HHB14362 ss-1</name>
    <dbReference type="NCBI Taxonomy" id="1314782"/>
    <lineage>
        <taxon>Eukaryota</taxon>
        <taxon>Fungi</taxon>
        <taxon>Dikarya</taxon>
        <taxon>Basidiomycota</taxon>
        <taxon>Agaricomycotina</taxon>
        <taxon>Agaricomycetes</taxon>
        <taxon>Gloeophyllales</taxon>
        <taxon>Gloeophyllaceae</taxon>
        <taxon>Neolentinus</taxon>
    </lineage>
</organism>
<accession>A0A165MWR1</accession>
<dbReference type="OrthoDB" id="3261594at2759"/>
<evidence type="ECO:0000313" key="1">
    <source>
        <dbReference type="EMBL" id="KZT18877.1"/>
    </source>
</evidence>
<feature type="non-terminal residue" evidence="1">
    <location>
        <position position="1"/>
    </location>
</feature>
<protein>
    <submittedName>
        <fullName evidence="1">Uncharacterized protein</fullName>
    </submittedName>
</protein>
<keyword evidence="2" id="KW-1185">Reference proteome</keyword>
<dbReference type="STRING" id="1314782.A0A165MWR1"/>
<dbReference type="EMBL" id="KV425658">
    <property type="protein sequence ID" value="KZT18877.1"/>
    <property type="molecule type" value="Genomic_DNA"/>
</dbReference>
<dbReference type="AlphaFoldDB" id="A0A165MWR1"/>
<feature type="non-terminal residue" evidence="1">
    <location>
        <position position="113"/>
    </location>
</feature>
<gene>
    <name evidence="1" type="ORF">NEOLEDRAFT_1041478</name>
</gene>
<dbReference type="Proteomes" id="UP000076761">
    <property type="component" value="Unassembled WGS sequence"/>
</dbReference>
<sequence>IDDIRYGDKFIELLQHAKLNDRHAGLNPDLLDRLRNPPSSVVNIDDSVVQFSIKMYLTTCEASQKIYESTCRHLCDHFGIEMLSYHNVKNLVADLTGIYPIEVNMCINSCIAY</sequence>